<dbReference type="PANTHER" id="PTHR42878">
    <property type="entry name" value="TWO-COMPONENT HISTIDINE KINASE"/>
    <property type="match status" value="1"/>
</dbReference>
<dbReference type="GO" id="GO:0000156">
    <property type="term" value="F:phosphorelay response regulator activity"/>
    <property type="evidence" value="ECO:0007669"/>
    <property type="project" value="TreeGrafter"/>
</dbReference>
<dbReference type="SMART" id="SM00387">
    <property type="entry name" value="HATPase_c"/>
    <property type="match status" value="1"/>
</dbReference>
<evidence type="ECO:0000256" key="9">
    <source>
        <dbReference type="SAM" id="MobiDB-lite"/>
    </source>
</evidence>
<dbReference type="Pfam" id="PF00512">
    <property type="entry name" value="HisKA"/>
    <property type="match status" value="1"/>
</dbReference>
<dbReference type="Proteomes" id="UP000572984">
    <property type="component" value="Unassembled WGS sequence"/>
</dbReference>
<dbReference type="SUPFAM" id="SSF47384">
    <property type="entry name" value="Homodimeric domain of signal transducing histidine kinase"/>
    <property type="match status" value="1"/>
</dbReference>
<dbReference type="GO" id="GO:0030295">
    <property type="term" value="F:protein kinase activator activity"/>
    <property type="evidence" value="ECO:0007669"/>
    <property type="project" value="TreeGrafter"/>
</dbReference>
<name>A0A838BLE1_9HYPH</name>
<dbReference type="EMBL" id="JACDXJ010000001">
    <property type="protein sequence ID" value="MBA1156131.1"/>
    <property type="molecule type" value="Genomic_DNA"/>
</dbReference>
<comment type="catalytic activity">
    <reaction evidence="1">
        <text>ATP + protein L-histidine = ADP + protein N-phospho-L-histidine.</text>
        <dbReference type="EC" id="2.7.13.3"/>
    </reaction>
</comment>
<dbReference type="InterPro" id="IPR004358">
    <property type="entry name" value="Sig_transdc_His_kin-like_C"/>
</dbReference>
<dbReference type="GO" id="GO:0007234">
    <property type="term" value="P:osmosensory signaling via phosphorelay pathway"/>
    <property type="evidence" value="ECO:0007669"/>
    <property type="project" value="TreeGrafter"/>
</dbReference>
<dbReference type="InterPro" id="IPR036890">
    <property type="entry name" value="HATPase_C_sf"/>
</dbReference>
<dbReference type="SMART" id="SM00388">
    <property type="entry name" value="HisKA"/>
    <property type="match status" value="1"/>
</dbReference>
<gene>
    <name evidence="11" type="ORF">H0S73_08340</name>
</gene>
<dbReference type="CDD" id="cd00082">
    <property type="entry name" value="HisKA"/>
    <property type="match status" value="1"/>
</dbReference>
<comment type="caution">
    <text evidence="11">The sequence shown here is derived from an EMBL/GenBank/DDBJ whole genome shotgun (WGS) entry which is preliminary data.</text>
</comment>
<dbReference type="InterPro" id="IPR003594">
    <property type="entry name" value="HATPase_dom"/>
</dbReference>
<evidence type="ECO:0000313" key="12">
    <source>
        <dbReference type="Proteomes" id="UP000572984"/>
    </source>
</evidence>
<dbReference type="AlphaFoldDB" id="A0A838BLE1"/>
<reference evidence="11 12" key="1">
    <citation type="submission" date="2020-07" db="EMBL/GenBank/DDBJ databases">
        <title>Draft genome and description of Microvirga mediterraneensis Marseille-Q2068 sp. nov.</title>
        <authorList>
            <person name="Boxberger M."/>
        </authorList>
    </citation>
    <scope>NUCLEOTIDE SEQUENCE [LARGE SCALE GENOMIC DNA]</scope>
    <source>
        <strain evidence="11 12">Marseille-Q2068</strain>
    </source>
</reference>
<keyword evidence="5" id="KW-0547">Nucleotide-binding</keyword>
<dbReference type="PROSITE" id="PS50109">
    <property type="entry name" value="HIS_KIN"/>
    <property type="match status" value="1"/>
</dbReference>
<organism evidence="11 12">
    <name type="scientific">Microvirga mediterraneensis</name>
    <dbReference type="NCBI Taxonomy" id="2754695"/>
    <lineage>
        <taxon>Bacteria</taxon>
        <taxon>Pseudomonadati</taxon>
        <taxon>Pseudomonadota</taxon>
        <taxon>Alphaproteobacteria</taxon>
        <taxon>Hyphomicrobiales</taxon>
        <taxon>Methylobacteriaceae</taxon>
        <taxon>Microvirga</taxon>
    </lineage>
</organism>
<evidence type="ECO:0000256" key="3">
    <source>
        <dbReference type="ARBA" id="ARBA00022553"/>
    </source>
</evidence>
<dbReference type="Gene3D" id="1.10.287.130">
    <property type="match status" value="1"/>
</dbReference>
<protein>
    <recommendedName>
        <fullName evidence="2">histidine kinase</fullName>
        <ecNumber evidence="2">2.7.13.3</ecNumber>
    </recommendedName>
</protein>
<accession>A0A838BLE1</accession>
<evidence type="ECO:0000256" key="6">
    <source>
        <dbReference type="ARBA" id="ARBA00022777"/>
    </source>
</evidence>
<dbReference type="PRINTS" id="PR00344">
    <property type="entry name" value="BCTRLSENSOR"/>
</dbReference>
<proteinExistence type="predicted"/>
<feature type="domain" description="Histidine kinase" evidence="10">
    <location>
        <begin position="37"/>
        <end position="252"/>
    </location>
</feature>
<dbReference type="InterPro" id="IPR050351">
    <property type="entry name" value="BphY/WalK/GraS-like"/>
</dbReference>
<dbReference type="InterPro" id="IPR036097">
    <property type="entry name" value="HisK_dim/P_sf"/>
</dbReference>
<dbReference type="Pfam" id="PF02518">
    <property type="entry name" value="HATPase_c"/>
    <property type="match status" value="1"/>
</dbReference>
<keyword evidence="6 11" id="KW-0418">Kinase</keyword>
<keyword evidence="7" id="KW-0067">ATP-binding</keyword>
<dbReference type="InterPro" id="IPR005467">
    <property type="entry name" value="His_kinase_dom"/>
</dbReference>
<feature type="compositionally biased region" description="Polar residues" evidence="9">
    <location>
        <begin position="18"/>
        <end position="28"/>
    </location>
</feature>
<evidence type="ECO:0000256" key="7">
    <source>
        <dbReference type="ARBA" id="ARBA00022840"/>
    </source>
</evidence>
<evidence type="ECO:0000256" key="8">
    <source>
        <dbReference type="ARBA" id="ARBA00023012"/>
    </source>
</evidence>
<sequence length="260" mass="29044">MSAAPRRPQRSTPRTSRNGNNRTAARTSAHSIDRVALLAHQLRTPLSAINALAQGLIRRADRLNPKDIRAKAEKIWRASLRLDELIETILSYTRATAGGIVLNPSEFNLEELIRRACREQGGLEPDRPFRLQIRGLPEIVIGDPILLEQALVIVVSNAMKYSWPDQPIEVSTRRRGSMIRIVVKDRGLGIPERDLPFIKQPFFRAQNVRKLPGTGLGLSLAWYILKLHGGDLEIESQEGHGTKITMIVPETNTVGLSYSI</sequence>
<dbReference type="SUPFAM" id="SSF55874">
    <property type="entry name" value="ATPase domain of HSP90 chaperone/DNA topoisomerase II/histidine kinase"/>
    <property type="match status" value="1"/>
</dbReference>
<evidence type="ECO:0000256" key="4">
    <source>
        <dbReference type="ARBA" id="ARBA00022679"/>
    </source>
</evidence>
<keyword evidence="12" id="KW-1185">Reference proteome</keyword>
<evidence type="ECO:0000256" key="2">
    <source>
        <dbReference type="ARBA" id="ARBA00012438"/>
    </source>
</evidence>
<evidence type="ECO:0000313" key="11">
    <source>
        <dbReference type="EMBL" id="MBA1156131.1"/>
    </source>
</evidence>
<feature type="region of interest" description="Disordered" evidence="9">
    <location>
        <begin position="1"/>
        <end position="28"/>
    </location>
</feature>
<keyword evidence="8" id="KW-0902">Two-component regulatory system</keyword>
<dbReference type="GO" id="GO:0005524">
    <property type="term" value="F:ATP binding"/>
    <property type="evidence" value="ECO:0007669"/>
    <property type="project" value="UniProtKB-KW"/>
</dbReference>
<feature type="compositionally biased region" description="Low complexity" evidence="9">
    <location>
        <begin position="1"/>
        <end position="17"/>
    </location>
</feature>
<dbReference type="Gene3D" id="3.30.565.10">
    <property type="entry name" value="Histidine kinase-like ATPase, C-terminal domain"/>
    <property type="match status" value="1"/>
</dbReference>
<evidence type="ECO:0000256" key="1">
    <source>
        <dbReference type="ARBA" id="ARBA00000085"/>
    </source>
</evidence>
<dbReference type="RefSeq" id="WP_181051716.1">
    <property type="nucleotide sequence ID" value="NZ_JACDXJ010000001.1"/>
</dbReference>
<evidence type="ECO:0000259" key="10">
    <source>
        <dbReference type="PROSITE" id="PS50109"/>
    </source>
</evidence>
<dbReference type="CDD" id="cd00075">
    <property type="entry name" value="HATPase"/>
    <property type="match status" value="1"/>
</dbReference>
<dbReference type="InterPro" id="IPR003661">
    <property type="entry name" value="HisK_dim/P_dom"/>
</dbReference>
<keyword evidence="4" id="KW-0808">Transferase</keyword>
<evidence type="ECO:0000256" key="5">
    <source>
        <dbReference type="ARBA" id="ARBA00022741"/>
    </source>
</evidence>
<dbReference type="EC" id="2.7.13.3" evidence="2"/>
<dbReference type="PANTHER" id="PTHR42878:SF7">
    <property type="entry name" value="SENSOR HISTIDINE KINASE GLRK"/>
    <property type="match status" value="1"/>
</dbReference>
<dbReference type="GO" id="GO:0000155">
    <property type="term" value="F:phosphorelay sensor kinase activity"/>
    <property type="evidence" value="ECO:0007669"/>
    <property type="project" value="InterPro"/>
</dbReference>
<keyword evidence="3" id="KW-0597">Phosphoprotein</keyword>